<dbReference type="PANTHER" id="PTHR21083">
    <property type="entry name" value="TWISTER"/>
    <property type="match status" value="1"/>
</dbReference>
<evidence type="ECO:0000313" key="3">
    <source>
        <dbReference type="EMBL" id="KAI6659928.1"/>
    </source>
</evidence>
<proteinExistence type="inferred from homology"/>
<evidence type="ECO:0000313" key="4">
    <source>
        <dbReference type="Proteomes" id="UP001165289"/>
    </source>
</evidence>
<dbReference type="Pfam" id="PF18201">
    <property type="entry name" value="PIH1_CS"/>
    <property type="match status" value="1"/>
</dbReference>
<dbReference type="AlphaFoldDB" id="A0AAV7KFM0"/>
<dbReference type="InterPro" id="IPR026697">
    <property type="entry name" value="DNAAF6"/>
</dbReference>
<sequence>METDCLLKLSALLNPPEDESCETKTSPFTPASIGAPAVKQIQECDPISEPSKDIWNKSEVDNIVPYTDPRPSPEYDMKFLQAVNTEDVFLGMGKKNPGTASCESMILRVKLPNAKSSDIQLNIKETLLLLTTPKYYLSLNLPDPVDDKMTRAQWDIDTDTLILTFKLKRIYDFLNF</sequence>
<feature type="domain" description="PIH1D1/2/3 CS-like" evidence="2">
    <location>
        <begin position="73"/>
        <end position="166"/>
    </location>
</feature>
<dbReference type="InterPro" id="IPR041442">
    <property type="entry name" value="PIH1D1/2/3_CS-like"/>
</dbReference>
<dbReference type="GO" id="GO:0005737">
    <property type="term" value="C:cytoplasm"/>
    <property type="evidence" value="ECO:0007669"/>
    <property type="project" value="TreeGrafter"/>
</dbReference>
<dbReference type="SUPFAM" id="SSF49764">
    <property type="entry name" value="HSP20-like chaperones"/>
    <property type="match status" value="1"/>
</dbReference>
<dbReference type="Proteomes" id="UP001165289">
    <property type="component" value="Unassembled WGS sequence"/>
</dbReference>
<dbReference type="EMBL" id="JAKMXF010000044">
    <property type="protein sequence ID" value="KAI6659928.1"/>
    <property type="molecule type" value="Genomic_DNA"/>
</dbReference>
<dbReference type="InterPro" id="IPR008978">
    <property type="entry name" value="HSP20-like_chaperone"/>
</dbReference>
<dbReference type="GO" id="GO:0070286">
    <property type="term" value="P:axonemal dynein complex assembly"/>
    <property type="evidence" value="ECO:0007669"/>
    <property type="project" value="InterPro"/>
</dbReference>
<organism evidence="3 4">
    <name type="scientific">Oopsacas minuta</name>
    <dbReference type="NCBI Taxonomy" id="111878"/>
    <lineage>
        <taxon>Eukaryota</taxon>
        <taxon>Metazoa</taxon>
        <taxon>Porifera</taxon>
        <taxon>Hexactinellida</taxon>
        <taxon>Hexasterophora</taxon>
        <taxon>Lyssacinosida</taxon>
        <taxon>Leucopsacidae</taxon>
        <taxon>Oopsacas</taxon>
    </lineage>
</organism>
<dbReference type="GO" id="GO:0045505">
    <property type="term" value="F:dynein intermediate chain binding"/>
    <property type="evidence" value="ECO:0007669"/>
    <property type="project" value="TreeGrafter"/>
</dbReference>
<comment type="similarity">
    <text evidence="1">Belongs to the PIH1 family.</text>
</comment>
<gene>
    <name evidence="3" type="ORF">LOD99_14268</name>
</gene>
<protein>
    <submittedName>
        <fullName evidence="3">Protein PIH1D3-like</fullName>
    </submittedName>
</protein>
<accession>A0AAV7KFM0</accession>
<dbReference type="GO" id="GO:0051087">
    <property type="term" value="F:protein-folding chaperone binding"/>
    <property type="evidence" value="ECO:0007669"/>
    <property type="project" value="InterPro"/>
</dbReference>
<dbReference type="PANTHER" id="PTHR21083:SF0">
    <property type="entry name" value="DYNEIN AXONEMAL ASSEMBLY FACTOR 6"/>
    <property type="match status" value="1"/>
</dbReference>
<evidence type="ECO:0000259" key="2">
    <source>
        <dbReference type="Pfam" id="PF18201"/>
    </source>
</evidence>
<dbReference type="Gene3D" id="2.60.40.790">
    <property type="match status" value="1"/>
</dbReference>
<comment type="caution">
    <text evidence="3">The sequence shown here is derived from an EMBL/GenBank/DDBJ whole genome shotgun (WGS) entry which is preliminary data.</text>
</comment>
<keyword evidence="4" id="KW-1185">Reference proteome</keyword>
<name>A0AAV7KFM0_9METZ</name>
<evidence type="ECO:0000256" key="1">
    <source>
        <dbReference type="ARBA" id="ARBA00008511"/>
    </source>
</evidence>
<reference evidence="3 4" key="1">
    <citation type="journal article" date="2023" name="BMC Biol.">
        <title>The compact genome of the sponge Oopsacas minuta (Hexactinellida) is lacking key metazoan core genes.</title>
        <authorList>
            <person name="Santini S."/>
            <person name="Schenkelaars Q."/>
            <person name="Jourda C."/>
            <person name="Duchesne M."/>
            <person name="Belahbib H."/>
            <person name="Rocher C."/>
            <person name="Selva M."/>
            <person name="Riesgo A."/>
            <person name="Vervoort M."/>
            <person name="Leys S.P."/>
            <person name="Kodjabachian L."/>
            <person name="Le Bivic A."/>
            <person name="Borchiellini C."/>
            <person name="Claverie J.M."/>
            <person name="Renard E."/>
        </authorList>
    </citation>
    <scope>NUCLEOTIDE SEQUENCE [LARGE SCALE GENOMIC DNA]</scope>
    <source>
        <strain evidence="3">SPO-2</strain>
    </source>
</reference>